<sequence>MEFFLCVVGMVLVIEGFPYAAFPRSVKAWLKTILGIRAGALRGFGLLMMLVGVFLVYMAKGRG</sequence>
<name>A0A401G3P0_9BACT</name>
<dbReference type="InterPro" id="IPR019201">
    <property type="entry name" value="DUF2065"/>
</dbReference>
<dbReference type="OrthoDB" id="9815199at2"/>
<comment type="caution">
    <text evidence="2">The sequence shown here is derived from an EMBL/GenBank/DDBJ whole genome shotgun (WGS) entry which is preliminary data.</text>
</comment>
<reference evidence="3" key="2">
    <citation type="submission" date="2019-01" db="EMBL/GenBank/DDBJ databases">
        <title>Genome sequence of Desulfonema ishimotonii strain Tokyo 01.</title>
        <authorList>
            <person name="Fukui M."/>
        </authorList>
    </citation>
    <scope>NUCLEOTIDE SEQUENCE [LARGE SCALE GENOMIC DNA]</scope>
    <source>
        <strain evidence="3">Tokyo 01</strain>
    </source>
</reference>
<dbReference type="Proteomes" id="UP000288096">
    <property type="component" value="Unassembled WGS sequence"/>
</dbReference>
<keyword evidence="1" id="KW-0472">Membrane</keyword>
<proteinExistence type="predicted"/>
<protein>
    <submittedName>
        <fullName evidence="2">DUF2065 domain-containing protein</fullName>
    </submittedName>
</protein>
<evidence type="ECO:0000313" key="2">
    <source>
        <dbReference type="EMBL" id="GBC63858.1"/>
    </source>
</evidence>
<keyword evidence="1" id="KW-0812">Transmembrane</keyword>
<keyword evidence="3" id="KW-1185">Reference proteome</keyword>
<keyword evidence="1" id="KW-1133">Transmembrane helix</keyword>
<gene>
    <name evidence="2" type="ORF">DENIS_4857</name>
</gene>
<evidence type="ECO:0000313" key="3">
    <source>
        <dbReference type="Proteomes" id="UP000288096"/>
    </source>
</evidence>
<dbReference type="EMBL" id="BEXT01000001">
    <property type="protein sequence ID" value="GBC63858.1"/>
    <property type="molecule type" value="Genomic_DNA"/>
</dbReference>
<reference evidence="3" key="1">
    <citation type="submission" date="2017-11" db="EMBL/GenBank/DDBJ databases">
        <authorList>
            <person name="Watanabe M."/>
            <person name="Kojima H."/>
        </authorList>
    </citation>
    <scope>NUCLEOTIDE SEQUENCE [LARGE SCALE GENOMIC DNA]</scope>
    <source>
        <strain evidence="3">Tokyo 01</strain>
    </source>
</reference>
<dbReference type="Pfam" id="PF09838">
    <property type="entry name" value="DUF2065"/>
    <property type="match status" value="1"/>
</dbReference>
<organism evidence="2 3">
    <name type="scientific">Desulfonema ishimotonii</name>
    <dbReference type="NCBI Taxonomy" id="45657"/>
    <lineage>
        <taxon>Bacteria</taxon>
        <taxon>Pseudomonadati</taxon>
        <taxon>Thermodesulfobacteriota</taxon>
        <taxon>Desulfobacteria</taxon>
        <taxon>Desulfobacterales</taxon>
        <taxon>Desulfococcaceae</taxon>
        <taxon>Desulfonema</taxon>
    </lineage>
</organism>
<accession>A0A401G3P0</accession>
<feature type="transmembrane region" description="Helical" evidence="1">
    <location>
        <begin position="39"/>
        <end position="59"/>
    </location>
</feature>
<evidence type="ECO:0000256" key="1">
    <source>
        <dbReference type="SAM" id="Phobius"/>
    </source>
</evidence>
<dbReference type="AlphaFoldDB" id="A0A401G3P0"/>